<evidence type="ECO:0000313" key="2">
    <source>
        <dbReference type="EMBL" id="MBA0730783.1"/>
    </source>
</evidence>
<dbReference type="Proteomes" id="UP000593574">
    <property type="component" value="Unassembled WGS sequence"/>
</dbReference>
<gene>
    <name evidence="2" type="ORF">Golax_004533</name>
</gene>
<feature type="non-terminal residue" evidence="2">
    <location>
        <position position="1"/>
    </location>
</feature>
<organism evidence="2 3">
    <name type="scientific">Gossypium laxum</name>
    <dbReference type="NCBI Taxonomy" id="34288"/>
    <lineage>
        <taxon>Eukaryota</taxon>
        <taxon>Viridiplantae</taxon>
        <taxon>Streptophyta</taxon>
        <taxon>Embryophyta</taxon>
        <taxon>Tracheophyta</taxon>
        <taxon>Spermatophyta</taxon>
        <taxon>Magnoliopsida</taxon>
        <taxon>eudicotyledons</taxon>
        <taxon>Gunneridae</taxon>
        <taxon>Pentapetalae</taxon>
        <taxon>rosids</taxon>
        <taxon>malvids</taxon>
        <taxon>Malvales</taxon>
        <taxon>Malvaceae</taxon>
        <taxon>Malvoideae</taxon>
        <taxon>Gossypium</taxon>
    </lineage>
</organism>
<keyword evidence="3" id="KW-1185">Reference proteome</keyword>
<comment type="caution">
    <text evidence="2">The sequence shown here is derived from an EMBL/GenBank/DDBJ whole genome shotgun (WGS) entry which is preliminary data.</text>
</comment>
<sequence length="111" mass="12106">MREYLAEMKHICDNLAGCGQKISDEEQQSAILNGLPRSRFSVPMYSNGSSDGAYRSSGPMTRGYYRDGRRKAHSTGAQLGASLATNFAFLATPNMVVIQAWYPDTGAANHL</sequence>
<name>A0A7J9B3I0_9ROSI</name>
<proteinExistence type="predicted"/>
<evidence type="ECO:0000256" key="1">
    <source>
        <dbReference type="SAM" id="MobiDB-lite"/>
    </source>
</evidence>
<dbReference type="AlphaFoldDB" id="A0A7J9B3I0"/>
<protein>
    <submittedName>
        <fullName evidence="2">Uncharacterized protein</fullName>
    </submittedName>
</protein>
<reference evidence="2 3" key="1">
    <citation type="journal article" date="2019" name="Genome Biol. Evol.">
        <title>Insights into the evolution of the New World diploid cottons (Gossypium, subgenus Houzingenia) based on genome sequencing.</title>
        <authorList>
            <person name="Grover C.E."/>
            <person name="Arick M.A. 2nd"/>
            <person name="Thrash A."/>
            <person name="Conover J.L."/>
            <person name="Sanders W.S."/>
            <person name="Peterson D.G."/>
            <person name="Frelichowski J.E."/>
            <person name="Scheffler J.A."/>
            <person name="Scheffler B.E."/>
            <person name="Wendel J.F."/>
        </authorList>
    </citation>
    <scope>NUCLEOTIDE SEQUENCE [LARGE SCALE GENOMIC DNA]</scope>
    <source>
        <strain evidence="2">4</strain>
        <tissue evidence="2">Leaf</tissue>
    </source>
</reference>
<evidence type="ECO:0000313" key="3">
    <source>
        <dbReference type="Proteomes" id="UP000593574"/>
    </source>
</evidence>
<feature type="region of interest" description="Disordered" evidence="1">
    <location>
        <begin position="50"/>
        <end position="71"/>
    </location>
</feature>
<dbReference type="EMBL" id="JABEZV010447386">
    <property type="protein sequence ID" value="MBA0730783.1"/>
    <property type="molecule type" value="Genomic_DNA"/>
</dbReference>
<accession>A0A7J9B3I0</accession>